<dbReference type="PANTHER" id="PTHR37540:SF5">
    <property type="entry name" value="TRANSCRIPTION FACTOR DOMAIN-CONTAINING PROTEIN"/>
    <property type="match status" value="1"/>
</dbReference>
<dbReference type="Pfam" id="PF11951">
    <property type="entry name" value="Fungal_trans_2"/>
    <property type="match status" value="1"/>
</dbReference>
<evidence type="ECO:0000313" key="2">
    <source>
        <dbReference type="Proteomes" id="UP000256328"/>
    </source>
</evidence>
<keyword evidence="2" id="KW-1185">Reference proteome</keyword>
<protein>
    <recommendedName>
        <fullName evidence="3">Transcription factor domain-containing protein</fullName>
    </recommendedName>
</protein>
<proteinExistence type="predicted"/>
<gene>
    <name evidence="1" type="ORF">BP5796_02043</name>
</gene>
<sequence>MQYNSPNYQQLGMMNLPLKVVQDDQGRFRDINNQPMIMILNNKARHPRTSGRLNRAKEKSRMAGPKPFEFINITKPDNGSEDEEVRTLIRTHVMRSLNRRERRKCSSSLHTSPGCIFPPQDILLPMIPPQPPAYGPTFIPFPVQMQPYMRRLIHQCATNPRQHATPADSAWFPMAMSDPALFHAILCTSAIYIGLISGQQDLYPQHRHMLEAISLINTRLRQINTSECVSDSTITTVLFLAKAEARFVTQDTELIGCIETGFVPRFTFVDGPTTIGPSISLTSLTPGIQSLTKNHLLDRSLFALLMGLENYSRNFEDKTALTVDLESTAVYLRYQLLSWTDHNSSTDQRSVVQQVIRIGAIVHLDSLLGQPSIRGIDYTVMLSRLRAYLLRFQTTCVATRDLLLWLLFMGGSTSGNPCRAWFIAKMLDVTTQAGINVWDDAKLLLMRFWWVESLYEGPWQQFWEEVRAIKINVLKT</sequence>
<dbReference type="InterPro" id="IPR021858">
    <property type="entry name" value="Fun_TF"/>
</dbReference>
<dbReference type="PANTHER" id="PTHR37540">
    <property type="entry name" value="TRANSCRIPTION FACTOR (ACR-2), PUTATIVE-RELATED-RELATED"/>
    <property type="match status" value="1"/>
</dbReference>
<dbReference type="Proteomes" id="UP000256328">
    <property type="component" value="Unassembled WGS sequence"/>
</dbReference>
<dbReference type="AlphaFoldDB" id="A0A3D8T2B8"/>
<reference evidence="1 2" key="1">
    <citation type="journal article" date="2018" name="IMA Fungus">
        <title>IMA Genome-F 9: Draft genome sequence of Annulohypoxylon stygium, Aspergillus mulundensis, Berkeleyomyces basicola (syn. Thielaviopsis basicola), Ceratocystis smalleyi, two Cercospora beticola strains, Coleophoma cylindrospora, Fusarium fracticaudum, Phialophora cf. hyalina, and Morchella septimelata.</title>
        <authorList>
            <person name="Wingfield B.D."/>
            <person name="Bills G.F."/>
            <person name="Dong Y."/>
            <person name="Huang W."/>
            <person name="Nel W.J."/>
            <person name="Swalarsk-Parry B.S."/>
            <person name="Vaghefi N."/>
            <person name="Wilken P.M."/>
            <person name="An Z."/>
            <person name="de Beer Z.W."/>
            <person name="De Vos L."/>
            <person name="Chen L."/>
            <person name="Duong T.A."/>
            <person name="Gao Y."/>
            <person name="Hammerbacher A."/>
            <person name="Kikkert J.R."/>
            <person name="Li Y."/>
            <person name="Li H."/>
            <person name="Li K."/>
            <person name="Li Q."/>
            <person name="Liu X."/>
            <person name="Ma X."/>
            <person name="Naidoo K."/>
            <person name="Pethybridge S.J."/>
            <person name="Sun J."/>
            <person name="Steenkamp E.T."/>
            <person name="van der Nest M.A."/>
            <person name="van Wyk S."/>
            <person name="Wingfield M.J."/>
            <person name="Xiong C."/>
            <person name="Yue Q."/>
            <person name="Zhang X."/>
        </authorList>
    </citation>
    <scope>NUCLEOTIDE SEQUENCE [LARGE SCALE GENOMIC DNA]</scope>
    <source>
        <strain evidence="1 2">BP5796</strain>
    </source>
</reference>
<evidence type="ECO:0000313" key="1">
    <source>
        <dbReference type="EMBL" id="RDW92649.1"/>
    </source>
</evidence>
<comment type="caution">
    <text evidence="1">The sequence shown here is derived from an EMBL/GenBank/DDBJ whole genome shotgun (WGS) entry which is preliminary data.</text>
</comment>
<dbReference type="OrthoDB" id="4158087at2759"/>
<dbReference type="EMBL" id="PDLN01000002">
    <property type="protein sequence ID" value="RDW92649.1"/>
    <property type="molecule type" value="Genomic_DNA"/>
</dbReference>
<accession>A0A3D8T2B8</accession>
<evidence type="ECO:0008006" key="3">
    <source>
        <dbReference type="Google" id="ProtNLM"/>
    </source>
</evidence>
<name>A0A3D8T2B8_9HELO</name>
<organism evidence="1 2">
    <name type="scientific">Coleophoma crateriformis</name>
    <dbReference type="NCBI Taxonomy" id="565419"/>
    <lineage>
        <taxon>Eukaryota</taxon>
        <taxon>Fungi</taxon>
        <taxon>Dikarya</taxon>
        <taxon>Ascomycota</taxon>
        <taxon>Pezizomycotina</taxon>
        <taxon>Leotiomycetes</taxon>
        <taxon>Helotiales</taxon>
        <taxon>Dermateaceae</taxon>
        <taxon>Coleophoma</taxon>
    </lineage>
</organism>